<dbReference type="STRING" id="330214.NIDE2472"/>
<accession>D8PFZ5</accession>
<gene>
    <name evidence="1" type="ORF">NIDE2472</name>
</gene>
<dbReference type="EMBL" id="FP929003">
    <property type="protein sequence ID" value="CBK42182.1"/>
    <property type="molecule type" value="Genomic_DNA"/>
</dbReference>
<keyword evidence="2" id="KW-1185">Reference proteome</keyword>
<name>D8PFZ5_9BACT</name>
<sequence>MFSVVRLLATHKWSKGTTGGVYPFARSIYSGERVKRSLVCTPSVAALPAALLADVVSILLGN</sequence>
<evidence type="ECO:0000313" key="2">
    <source>
        <dbReference type="Proteomes" id="UP000001660"/>
    </source>
</evidence>
<dbReference type="Proteomes" id="UP000001660">
    <property type="component" value="Chromosome"/>
</dbReference>
<organism evidence="1 2">
    <name type="scientific">Nitrospira defluvii</name>
    <dbReference type="NCBI Taxonomy" id="330214"/>
    <lineage>
        <taxon>Bacteria</taxon>
        <taxon>Pseudomonadati</taxon>
        <taxon>Nitrospirota</taxon>
        <taxon>Nitrospiria</taxon>
        <taxon>Nitrospirales</taxon>
        <taxon>Nitrospiraceae</taxon>
        <taxon>Nitrospira</taxon>
    </lineage>
</organism>
<reference evidence="1 2" key="1">
    <citation type="journal article" date="2010" name="Proc. Natl. Acad. Sci. U.S.A.">
        <title>A Nitrospira metagenome illuminates the physiology and evolution of globally important nitrite-oxidizing bacteria.</title>
        <authorList>
            <person name="Lucker S."/>
            <person name="Wagner M."/>
            <person name="Maixner F."/>
            <person name="Pelletier E."/>
            <person name="Koch H."/>
            <person name="Vacherie B."/>
            <person name="Rattei T."/>
            <person name="Sinninghe Damste J."/>
            <person name="Spieck E."/>
            <person name="Le Paslier D."/>
            <person name="Daims H."/>
        </authorList>
    </citation>
    <scope>NUCLEOTIDE SEQUENCE [LARGE SCALE GENOMIC DNA]</scope>
</reference>
<dbReference type="HOGENOM" id="CLU_2895650_0_0_0"/>
<evidence type="ECO:0000313" key="1">
    <source>
        <dbReference type="EMBL" id="CBK42182.1"/>
    </source>
</evidence>
<dbReference type="AlphaFoldDB" id="D8PFZ5"/>
<protein>
    <submittedName>
        <fullName evidence="1">Uncharacterized protein</fullName>
    </submittedName>
</protein>
<proteinExistence type="predicted"/>
<dbReference type="KEGG" id="nde:NIDE2472"/>